<feature type="compositionally biased region" description="Basic and acidic residues" evidence="5">
    <location>
        <begin position="67"/>
        <end position="80"/>
    </location>
</feature>
<comment type="caution">
    <text evidence="7">The sequence shown here is derived from an EMBL/GenBank/DDBJ whole genome shotgun (WGS) entry which is preliminary data.</text>
</comment>
<dbReference type="PROSITE" id="PS00022">
    <property type="entry name" value="EGF_1"/>
    <property type="match status" value="3"/>
</dbReference>
<comment type="caution">
    <text evidence="4">Lacks conserved residue(s) required for the propagation of feature annotation.</text>
</comment>
<dbReference type="PROSITE" id="PS50026">
    <property type="entry name" value="EGF_3"/>
    <property type="match status" value="3"/>
</dbReference>
<reference evidence="7" key="2">
    <citation type="submission" date="2021-04" db="EMBL/GenBank/DDBJ databases">
        <authorList>
            <person name="Podell S."/>
        </authorList>
    </citation>
    <scope>NUCLEOTIDE SEQUENCE</scope>
    <source>
        <strain evidence="7">Hildebrandi</strain>
    </source>
</reference>
<protein>
    <submittedName>
        <fullName evidence="7">EGF-like domain containing protein</fullName>
    </submittedName>
</protein>
<evidence type="ECO:0000256" key="1">
    <source>
        <dbReference type="ARBA" id="ARBA00022536"/>
    </source>
</evidence>
<keyword evidence="3 4" id="KW-1015">Disulfide bond</keyword>
<dbReference type="OrthoDB" id="430340at2759"/>
<evidence type="ECO:0000256" key="3">
    <source>
        <dbReference type="ARBA" id="ARBA00023157"/>
    </source>
</evidence>
<gene>
    <name evidence="7" type="ORF">IV203_019223</name>
</gene>
<dbReference type="SMART" id="SM00181">
    <property type="entry name" value="EGF"/>
    <property type="match status" value="3"/>
</dbReference>
<evidence type="ECO:0000256" key="5">
    <source>
        <dbReference type="SAM" id="MobiDB-lite"/>
    </source>
</evidence>
<dbReference type="Pfam" id="PF00008">
    <property type="entry name" value="EGF"/>
    <property type="match status" value="2"/>
</dbReference>
<dbReference type="PANTHER" id="PTHR24049:SF40">
    <property type="entry name" value="EGF-LIKE DOMAIN-CONTAINING PROTEIN"/>
    <property type="match status" value="1"/>
</dbReference>
<dbReference type="InterPro" id="IPR000742">
    <property type="entry name" value="EGF"/>
</dbReference>
<feature type="disulfide bond" evidence="4">
    <location>
        <begin position="308"/>
        <end position="317"/>
    </location>
</feature>
<proteinExistence type="predicted"/>
<evidence type="ECO:0000256" key="2">
    <source>
        <dbReference type="ARBA" id="ARBA00022737"/>
    </source>
</evidence>
<dbReference type="GO" id="GO:0032991">
    <property type="term" value="C:protein-containing complex"/>
    <property type="evidence" value="ECO:0007669"/>
    <property type="project" value="TreeGrafter"/>
</dbReference>
<dbReference type="InterPro" id="IPR051022">
    <property type="entry name" value="Notch_Cell-Fate_Det"/>
</dbReference>
<reference evidence="7" key="1">
    <citation type="journal article" date="2021" name="Sci. Rep.">
        <title>Diploid genomic architecture of Nitzschia inconspicua, an elite biomass production diatom.</title>
        <authorList>
            <person name="Oliver A."/>
            <person name="Podell S."/>
            <person name="Pinowska A."/>
            <person name="Traller J.C."/>
            <person name="Smith S.R."/>
            <person name="McClure R."/>
            <person name="Beliaev A."/>
            <person name="Bohutskyi P."/>
            <person name="Hill E.A."/>
            <person name="Rabines A."/>
            <person name="Zheng H."/>
            <person name="Allen L.Z."/>
            <person name="Kuo A."/>
            <person name="Grigoriev I.V."/>
            <person name="Allen A.E."/>
            <person name="Hazlebeck D."/>
            <person name="Allen E.E."/>
        </authorList>
    </citation>
    <scope>NUCLEOTIDE SEQUENCE</scope>
    <source>
        <strain evidence="7">Hildebrandi</strain>
    </source>
</reference>
<feature type="disulfide bond" evidence="4">
    <location>
        <begin position="263"/>
        <end position="272"/>
    </location>
</feature>
<dbReference type="AlphaFoldDB" id="A0A9K3LZ15"/>
<dbReference type="PANTHER" id="PTHR24049">
    <property type="entry name" value="CRUMBS FAMILY MEMBER"/>
    <property type="match status" value="1"/>
</dbReference>
<keyword evidence="2" id="KW-0677">Repeat</keyword>
<feature type="domain" description="EGF-like" evidence="6">
    <location>
        <begin position="198"/>
        <end position="233"/>
    </location>
</feature>
<dbReference type="EMBL" id="JAGRRH010000004">
    <property type="protein sequence ID" value="KAG7370653.1"/>
    <property type="molecule type" value="Genomic_DNA"/>
</dbReference>
<evidence type="ECO:0000313" key="8">
    <source>
        <dbReference type="Proteomes" id="UP000693970"/>
    </source>
</evidence>
<feature type="region of interest" description="Disordered" evidence="5">
    <location>
        <begin position="63"/>
        <end position="125"/>
    </location>
</feature>
<dbReference type="PROSITE" id="PS01186">
    <property type="entry name" value="EGF_2"/>
    <property type="match status" value="3"/>
</dbReference>
<dbReference type="Proteomes" id="UP000693970">
    <property type="component" value="Unassembled WGS sequence"/>
</dbReference>
<evidence type="ECO:0000256" key="4">
    <source>
        <dbReference type="PROSITE-ProRule" id="PRU00076"/>
    </source>
</evidence>
<evidence type="ECO:0000259" key="6">
    <source>
        <dbReference type="PROSITE" id="PS50026"/>
    </source>
</evidence>
<dbReference type="CDD" id="cd00054">
    <property type="entry name" value="EGF_CA"/>
    <property type="match status" value="2"/>
</dbReference>
<feature type="disulfide bond" evidence="4">
    <location>
        <begin position="223"/>
        <end position="232"/>
    </location>
</feature>
<feature type="domain" description="EGF-like" evidence="6">
    <location>
        <begin position="274"/>
        <end position="318"/>
    </location>
</feature>
<name>A0A9K3LZ15_9STRA</name>
<keyword evidence="1 4" id="KW-0245">EGF-like domain</keyword>
<sequence length="332" mass="35544">MISSTSCKSINIRNTNGSSRTLSTLLFCLFLFLSTGANVVDAKYGFFRGGGVKATNRKLREKRKMGWGKEKSADIVKDEENGMNGMGGKKGGKKEGKKEADAPMAEQSASTPTGRPPLRPNVEQDPDLLEKPLLDHRPFVTAEMEVAAADEAKDEDEVDPDVEGSDIENEVEDEQESQVDDVVQAANVVYNSAEGVCDPNPCIMGDCATISSPEGEDEAVCSCHPGYVGEFCGVIDPCLDLPCENGSTCNSLGRSDGLYTCFCLSGFVGENCQYEDPCIPTNPCMNGGTCVAMLETIVNGIPQVNCSCADGFEGTYCGIVVGQWRTPPHRLS</sequence>
<dbReference type="GO" id="GO:0005886">
    <property type="term" value="C:plasma membrane"/>
    <property type="evidence" value="ECO:0007669"/>
    <property type="project" value="TreeGrafter"/>
</dbReference>
<feature type="domain" description="EGF-like" evidence="6">
    <location>
        <begin position="234"/>
        <end position="273"/>
    </location>
</feature>
<keyword evidence="8" id="KW-1185">Reference proteome</keyword>
<accession>A0A9K3LZ15</accession>
<dbReference type="GO" id="GO:0045197">
    <property type="term" value="P:establishment or maintenance of epithelial cell apical/basal polarity"/>
    <property type="evidence" value="ECO:0007669"/>
    <property type="project" value="TreeGrafter"/>
</dbReference>
<dbReference type="GO" id="GO:0007157">
    <property type="term" value="P:heterophilic cell-cell adhesion via plasma membrane cell adhesion molecules"/>
    <property type="evidence" value="ECO:0007669"/>
    <property type="project" value="TreeGrafter"/>
</dbReference>
<organism evidence="7 8">
    <name type="scientific">Nitzschia inconspicua</name>
    <dbReference type="NCBI Taxonomy" id="303405"/>
    <lineage>
        <taxon>Eukaryota</taxon>
        <taxon>Sar</taxon>
        <taxon>Stramenopiles</taxon>
        <taxon>Ochrophyta</taxon>
        <taxon>Bacillariophyta</taxon>
        <taxon>Bacillariophyceae</taxon>
        <taxon>Bacillariophycidae</taxon>
        <taxon>Bacillariales</taxon>
        <taxon>Bacillariaceae</taxon>
        <taxon>Nitzschia</taxon>
    </lineage>
</organism>
<evidence type="ECO:0000313" key="7">
    <source>
        <dbReference type="EMBL" id="KAG7370653.1"/>
    </source>
</evidence>